<dbReference type="Proteomes" id="UP000439903">
    <property type="component" value="Unassembled WGS sequence"/>
</dbReference>
<name>A0A8H3WXT2_GIGMA</name>
<gene>
    <name evidence="1" type="ORF">F8M41_015329</name>
</gene>
<dbReference type="EMBL" id="WTPW01003196">
    <property type="protein sequence ID" value="KAF0351340.1"/>
    <property type="molecule type" value="Genomic_DNA"/>
</dbReference>
<reference evidence="1 2" key="1">
    <citation type="journal article" date="2019" name="Environ. Microbiol.">
        <title>At the nexus of three kingdoms: the genome of the mycorrhizal fungus Gigaspora margarita provides insights into plant, endobacterial and fungal interactions.</title>
        <authorList>
            <person name="Venice F."/>
            <person name="Ghignone S."/>
            <person name="Salvioli di Fossalunga A."/>
            <person name="Amselem J."/>
            <person name="Novero M."/>
            <person name="Xianan X."/>
            <person name="Sedzielewska Toro K."/>
            <person name="Morin E."/>
            <person name="Lipzen A."/>
            <person name="Grigoriev I.V."/>
            <person name="Henrissat B."/>
            <person name="Martin F.M."/>
            <person name="Bonfante P."/>
        </authorList>
    </citation>
    <scope>NUCLEOTIDE SEQUENCE [LARGE SCALE GENOMIC DNA]</scope>
    <source>
        <strain evidence="1 2">BEG34</strain>
    </source>
</reference>
<accession>A0A8H3WXT2</accession>
<sequence>MEVPENQEYMPHTKCIIQVVFEQEGTLKRTVEFIQRYYNSQACRTFFIPRKNNHELRYYSSNKWKTPTISSVILFVYPVRTTEFSSLVTRETRLNPIQIQLIEKPIRIFIKKPSTLTISPDNNPNNPRQIISKIFTKRKKNGLWRLPLEVKRQFNDKKSSTRFIIPFGFELNIDLNPGQNLINGYIKENHDFEGEYYESDKGIIEVGRNT</sequence>
<keyword evidence="2" id="KW-1185">Reference proteome</keyword>
<comment type="caution">
    <text evidence="1">The sequence shown here is derived from an EMBL/GenBank/DDBJ whole genome shotgun (WGS) entry which is preliminary data.</text>
</comment>
<evidence type="ECO:0000313" key="1">
    <source>
        <dbReference type="EMBL" id="KAF0351340.1"/>
    </source>
</evidence>
<proteinExistence type="predicted"/>
<organism evidence="1 2">
    <name type="scientific">Gigaspora margarita</name>
    <dbReference type="NCBI Taxonomy" id="4874"/>
    <lineage>
        <taxon>Eukaryota</taxon>
        <taxon>Fungi</taxon>
        <taxon>Fungi incertae sedis</taxon>
        <taxon>Mucoromycota</taxon>
        <taxon>Glomeromycotina</taxon>
        <taxon>Glomeromycetes</taxon>
        <taxon>Diversisporales</taxon>
        <taxon>Gigasporaceae</taxon>
        <taxon>Gigaspora</taxon>
    </lineage>
</organism>
<dbReference type="OrthoDB" id="2378783at2759"/>
<protein>
    <submittedName>
        <fullName evidence="1">Uncharacterized protein</fullName>
    </submittedName>
</protein>
<dbReference type="AlphaFoldDB" id="A0A8H3WXT2"/>
<evidence type="ECO:0000313" key="2">
    <source>
        <dbReference type="Proteomes" id="UP000439903"/>
    </source>
</evidence>